<dbReference type="Proteomes" id="UP000777482">
    <property type="component" value="Unassembled WGS sequence"/>
</dbReference>
<evidence type="ECO:0000256" key="2">
    <source>
        <dbReference type="SAM" id="Phobius"/>
    </source>
</evidence>
<comment type="caution">
    <text evidence="3">The sequence shown here is derived from an EMBL/GenBank/DDBJ whole genome shotgun (WGS) entry which is preliminary data.</text>
</comment>
<dbReference type="AlphaFoldDB" id="A0A9P7B761"/>
<feature type="transmembrane region" description="Helical" evidence="2">
    <location>
        <begin position="99"/>
        <end position="119"/>
    </location>
</feature>
<feature type="compositionally biased region" description="Low complexity" evidence="1">
    <location>
        <begin position="66"/>
        <end position="76"/>
    </location>
</feature>
<evidence type="ECO:0000313" key="4">
    <source>
        <dbReference type="Proteomes" id="UP000777482"/>
    </source>
</evidence>
<accession>A0A9P7B761</accession>
<reference evidence="3 4" key="1">
    <citation type="submission" date="2020-11" db="EMBL/GenBank/DDBJ databases">
        <title>Kefir isolates.</title>
        <authorList>
            <person name="Marcisauskas S."/>
            <person name="Kim Y."/>
            <person name="Blasche S."/>
        </authorList>
    </citation>
    <scope>NUCLEOTIDE SEQUENCE [LARGE SCALE GENOMIC DNA]</scope>
    <source>
        <strain evidence="3 4">KR</strain>
    </source>
</reference>
<dbReference type="EMBL" id="PUHQ01000031">
    <property type="protein sequence ID" value="KAG0661833.1"/>
    <property type="molecule type" value="Genomic_DNA"/>
</dbReference>
<keyword evidence="2" id="KW-1133">Transmembrane helix</keyword>
<keyword evidence="2" id="KW-0472">Membrane</keyword>
<feature type="region of interest" description="Disordered" evidence="1">
    <location>
        <begin position="128"/>
        <end position="153"/>
    </location>
</feature>
<keyword evidence="2" id="KW-0812">Transmembrane</keyword>
<sequence>MLARTIAPTARLVAQRPTLLAGQQRAFLNLSSSRPTTRPAFVSAFALAQKRAYANQPAGTSEHAGSPVTSTSHPTVPKTPPKPTAFFARKNIGLEVTPLMAFIGTILTVAIGFLVHAYLTDDTVQHRHGVQDDPELKKIIGDSPRVDETGQKK</sequence>
<feature type="region of interest" description="Disordered" evidence="1">
    <location>
        <begin position="55"/>
        <end position="82"/>
    </location>
</feature>
<dbReference type="OrthoDB" id="2530020at2759"/>
<name>A0A9P7B761_RHOMI</name>
<gene>
    <name evidence="3" type="ORF">C6P46_003724</name>
</gene>
<evidence type="ECO:0000313" key="3">
    <source>
        <dbReference type="EMBL" id="KAG0661833.1"/>
    </source>
</evidence>
<proteinExistence type="predicted"/>
<protein>
    <submittedName>
        <fullName evidence="3">Uncharacterized protein</fullName>
    </submittedName>
</protein>
<evidence type="ECO:0000256" key="1">
    <source>
        <dbReference type="SAM" id="MobiDB-lite"/>
    </source>
</evidence>
<organism evidence="3 4">
    <name type="scientific">Rhodotorula mucilaginosa</name>
    <name type="common">Yeast</name>
    <name type="synonym">Rhodotorula rubra</name>
    <dbReference type="NCBI Taxonomy" id="5537"/>
    <lineage>
        <taxon>Eukaryota</taxon>
        <taxon>Fungi</taxon>
        <taxon>Dikarya</taxon>
        <taxon>Basidiomycota</taxon>
        <taxon>Pucciniomycotina</taxon>
        <taxon>Microbotryomycetes</taxon>
        <taxon>Sporidiobolales</taxon>
        <taxon>Sporidiobolaceae</taxon>
        <taxon>Rhodotorula</taxon>
    </lineage>
</organism>
<keyword evidence="4" id="KW-1185">Reference proteome</keyword>